<organism evidence="10 11">
    <name type="scientific">Culex pipiens pipiens</name>
    <name type="common">Northern house mosquito</name>
    <dbReference type="NCBI Taxonomy" id="38569"/>
    <lineage>
        <taxon>Eukaryota</taxon>
        <taxon>Metazoa</taxon>
        <taxon>Ecdysozoa</taxon>
        <taxon>Arthropoda</taxon>
        <taxon>Hexapoda</taxon>
        <taxon>Insecta</taxon>
        <taxon>Pterygota</taxon>
        <taxon>Neoptera</taxon>
        <taxon>Endopterygota</taxon>
        <taxon>Diptera</taxon>
        <taxon>Nematocera</taxon>
        <taxon>Culicoidea</taxon>
        <taxon>Culicidae</taxon>
        <taxon>Culicinae</taxon>
        <taxon>Culicini</taxon>
        <taxon>Culex</taxon>
        <taxon>Culex</taxon>
    </lineage>
</organism>
<evidence type="ECO:0000256" key="3">
    <source>
        <dbReference type="ARBA" id="ARBA00022692"/>
    </source>
</evidence>
<comment type="caution">
    <text evidence="10">The sequence shown here is derived from an EMBL/GenBank/DDBJ whole genome shotgun (WGS) entry which is preliminary data.</text>
</comment>
<keyword evidence="7" id="KW-0675">Receptor</keyword>
<gene>
    <name evidence="10" type="ORF">pipiens_005157</name>
</gene>
<evidence type="ECO:0000256" key="8">
    <source>
        <dbReference type="ARBA" id="ARBA00023224"/>
    </source>
</evidence>
<evidence type="ECO:0000256" key="4">
    <source>
        <dbReference type="ARBA" id="ARBA00022725"/>
    </source>
</evidence>
<keyword evidence="6 9" id="KW-0472">Membrane</keyword>
<evidence type="ECO:0008006" key="12">
    <source>
        <dbReference type="Google" id="ProtNLM"/>
    </source>
</evidence>
<dbReference type="InterPro" id="IPR004117">
    <property type="entry name" value="7tm6_olfct_rcpt"/>
</dbReference>
<dbReference type="Proteomes" id="UP001562425">
    <property type="component" value="Unassembled WGS sequence"/>
</dbReference>
<reference evidence="10 11" key="1">
    <citation type="submission" date="2024-05" db="EMBL/GenBank/DDBJ databases">
        <title>Culex pipiens pipiens assembly and annotation.</title>
        <authorList>
            <person name="Alout H."/>
            <person name="Durand T."/>
        </authorList>
    </citation>
    <scope>NUCLEOTIDE SEQUENCE [LARGE SCALE GENOMIC DNA]</scope>
    <source>
        <strain evidence="10">HA-2024</strain>
        <tissue evidence="10">Whole body</tissue>
    </source>
</reference>
<dbReference type="EMBL" id="JBEHCU010014306">
    <property type="protein sequence ID" value="KAL1373504.1"/>
    <property type="molecule type" value="Genomic_DNA"/>
</dbReference>
<dbReference type="GO" id="GO:0007608">
    <property type="term" value="P:sensory perception of smell"/>
    <property type="evidence" value="ECO:0007669"/>
    <property type="project" value="UniProtKB-KW"/>
</dbReference>
<dbReference type="Pfam" id="PF02949">
    <property type="entry name" value="7tm_6"/>
    <property type="match status" value="1"/>
</dbReference>
<dbReference type="GO" id="GO:0007165">
    <property type="term" value="P:signal transduction"/>
    <property type="evidence" value="ECO:0007669"/>
    <property type="project" value="UniProtKB-KW"/>
</dbReference>
<keyword evidence="8" id="KW-0807">Transducer</keyword>
<dbReference type="AlphaFoldDB" id="A0ABD1CAU5"/>
<comment type="subcellular location">
    <subcellularLocation>
        <location evidence="1">Membrane</location>
        <topology evidence="1">Multi-pass membrane protein</topology>
    </subcellularLocation>
</comment>
<evidence type="ECO:0000313" key="10">
    <source>
        <dbReference type="EMBL" id="KAL1373504.1"/>
    </source>
</evidence>
<evidence type="ECO:0000256" key="5">
    <source>
        <dbReference type="ARBA" id="ARBA00022989"/>
    </source>
</evidence>
<keyword evidence="3 9" id="KW-0812">Transmembrane</keyword>
<evidence type="ECO:0000256" key="1">
    <source>
        <dbReference type="ARBA" id="ARBA00004141"/>
    </source>
</evidence>
<proteinExistence type="predicted"/>
<evidence type="ECO:0000256" key="6">
    <source>
        <dbReference type="ARBA" id="ARBA00023136"/>
    </source>
</evidence>
<evidence type="ECO:0000256" key="2">
    <source>
        <dbReference type="ARBA" id="ARBA00022606"/>
    </source>
</evidence>
<accession>A0ABD1CAU5</accession>
<evidence type="ECO:0000256" key="9">
    <source>
        <dbReference type="SAM" id="Phobius"/>
    </source>
</evidence>
<sequence>MTQFTARAVQTVKKQILKPCLLLYYYSLLMVNAFIICSVKNGYFKDFASSAIIMAVYFNVDFFIICYNMSQVDDLCSEVGKRIYNLPWPYKLTKTERFVREYRSIRSTMMVMMMRAQAGMTFSCGGFFEMSIGKFGELMDLTYTMVMFVLQFQE</sequence>
<evidence type="ECO:0000256" key="7">
    <source>
        <dbReference type="ARBA" id="ARBA00023170"/>
    </source>
</evidence>
<keyword evidence="4" id="KW-0552">Olfaction</keyword>
<keyword evidence="11" id="KW-1185">Reference proteome</keyword>
<name>A0ABD1CAU5_CULPP</name>
<feature type="transmembrane region" description="Helical" evidence="9">
    <location>
        <begin position="47"/>
        <end position="67"/>
    </location>
</feature>
<keyword evidence="5 9" id="KW-1133">Transmembrane helix</keyword>
<feature type="transmembrane region" description="Helical" evidence="9">
    <location>
        <begin position="21"/>
        <end position="41"/>
    </location>
</feature>
<dbReference type="GO" id="GO:0016020">
    <property type="term" value="C:membrane"/>
    <property type="evidence" value="ECO:0007669"/>
    <property type="project" value="UniProtKB-SubCell"/>
</dbReference>
<keyword evidence="2" id="KW-0716">Sensory transduction</keyword>
<protein>
    <recommendedName>
        <fullName evidence="12">Odorant receptor</fullName>
    </recommendedName>
</protein>
<evidence type="ECO:0000313" key="11">
    <source>
        <dbReference type="Proteomes" id="UP001562425"/>
    </source>
</evidence>